<dbReference type="EMBL" id="PRDM01000001">
    <property type="protein sequence ID" value="MBE8723877.1"/>
    <property type="molecule type" value="Genomic_DNA"/>
</dbReference>
<accession>A0ABR9TGU1</accession>
<dbReference type="Proteomes" id="UP000640614">
    <property type="component" value="Unassembled WGS sequence"/>
</dbReference>
<gene>
    <name evidence="1" type="ORF">C4F50_02880</name>
</gene>
<comment type="caution">
    <text evidence="1">The sequence shown here is derived from an EMBL/GenBank/DDBJ whole genome shotgun (WGS) entry which is preliminary data.</text>
</comment>
<reference evidence="1 2" key="1">
    <citation type="submission" date="2018-07" db="EMBL/GenBank/DDBJ databases">
        <title>Genome assembly of strain KB82.</title>
        <authorList>
            <person name="Kukolya J."/>
            <person name="Horvath B."/>
            <person name="Nagy I."/>
            <person name="Toth A."/>
        </authorList>
    </citation>
    <scope>NUCLEOTIDE SEQUENCE [LARGE SCALE GENOMIC DNA]</scope>
    <source>
        <strain evidence="1 2">Kb82</strain>
    </source>
</reference>
<name>A0ABR9TGU1_9FLAO</name>
<evidence type="ECO:0008006" key="3">
    <source>
        <dbReference type="Google" id="ProtNLM"/>
    </source>
</evidence>
<proteinExistence type="predicted"/>
<evidence type="ECO:0000313" key="2">
    <source>
        <dbReference type="Proteomes" id="UP000640614"/>
    </source>
</evidence>
<evidence type="ECO:0000313" key="1">
    <source>
        <dbReference type="EMBL" id="MBE8723877.1"/>
    </source>
</evidence>
<keyword evidence="2" id="KW-1185">Reference proteome</keyword>
<dbReference type="RefSeq" id="WP_193844908.1">
    <property type="nucleotide sequence ID" value="NZ_PRDM01000001.1"/>
</dbReference>
<sequence>MEKFKLVLLFVLAFGILNCKHVDNSTESTKTEANNQGAYREVVFTKNYKSNGDVSELNIGYKNYLLQFRFIEDVTLLQFIVDNKIVSNWRQVLFNFQYLPENYDGIRLLFNKNDSEGILLLPGYTEEYPNLISYKFDTSHFSYSGNFDIKSSDLNKIPLEKLVKEWKKGSFEAIKKENEYVLTFSDDSRQNILNFENSQSHDLLSAADLKSYIDKVLLLENSDLQVNSGFAEFKKNIEKQGFKSVFERECDLNQDNDQDKITVYSTDFPENIGPNDYKEFIVSVLISGKIFKNKNIVSKYYADNVAAGFSDVKVKDSFFTIEQVNGLGNGMVQEYTTFKYQKETNGIILHKYSRIENERSDGDEKEKIYTYTNKNFGTISFEDYNSETILEKCRK</sequence>
<organism evidence="1 2">
    <name type="scientific">Flavobacterium hungaricum</name>
    <dbReference type="NCBI Taxonomy" id="2082725"/>
    <lineage>
        <taxon>Bacteria</taxon>
        <taxon>Pseudomonadati</taxon>
        <taxon>Bacteroidota</taxon>
        <taxon>Flavobacteriia</taxon>
        <taxon>Flavobacteriales</taxon>
        <taxon>Flavobacteriaceae</taxon>
        <taxon>Flavobacterium</taxon>
    </lineage>
</organism>
<protein>
    <recommendedName>
        <fullName evidence="3">Lipoprotein</fullName>
    </recommendedName>
</protein>